<dbReference type="RefSeq" id="XP_047741203.1">
    <property type="nucleotide sequence ID" value="XM_047885247.1"/>
</dbReference>
<protein>
    <submittedName>
        <fullName evidence="3">Uncharacterized protein LOC125179424</fullName>
    </submittedName>
</protein>
<reference evidence="3" key="1">
    <citation type="submission" date="2025-08" db="UniProtKB">
        <authorList>
            <consortium name="RefSeq"/>
        </authorList>
    </citation>
    <scope>IDENTIFICATION</scope>
    <source>
        <tissue evidence="3">Whole organism</tissue>
    </source>
</reference>
<dbReference type="AlphaFoldDB" id="A0A979FVD2"/>
<sequence length="726" mass="78760">MAAKDEQQLALVARTDVKGRPSRGHRFNIPNSSGLLRPDSAEADKITQPIHRYSSNYHHHSVDSTIKHPAGDDKDSSVGWESGNPVTEDSVFKSEEIPKLTNNGAYAGNCHSLLPGKRTQTDKPIESPRVDDRKNVVEVDEEKPEKPENLQCPKSDGDSNEVTYSSAEADQGNDVCKMAELLELLSSLQNHLLAYCTRHAISPFHVHNRQCPGGVWKRSSTTASLAASVRCELPAAGPHHQPHHETSRENPSCAEVVYSSVLGQCVGPLVYSLCLMSPLIGRPLLPSLEALMRALDRTNRAVAVVAHITDQDDLMDEQDTPTPDTVKSVGGGGTGVVGRSWLWLLDIERCVALVLGRCIHWMMAGGGGGGGSDCSIRTPTINSDASDHDLGLKLNANSSRARNVSCSSTSSFPCCETPLAHFASWSQRNVCSSCAVETAPLVNLATNSPAAPPACLSPGLPSGLSLHPQLFGWGIRSINIETEVLVSWLEQFVISIEHPDGMRNVLRTFRILYSLNTPIESLLNAASCSQSSHAGGQSPRDAYVFGSYAGNSYESCNNKADPVYTPLVDDTCTVSQVLQHAIHLINHTETALASWMREVEEWDAPDEALKRYSRDPHLRDMMSLLLAAIVAHTSASQTILGCHYSACMLEVFRAVQRVKCQLLSIMARQFQKSSEATDAGEEGVNLVAACRQITGRCLLLIAFVRPVALLKGELLYCSSQPSTAYI</sequence>
<feature type="region of interest" description="Disordered" evidence="1">
    <location>
        <begin position="54"/>
        <end position="166"/>
    </location>
</feature>
<dbReference type="GeneID" id="125179424"/>
<name>A0A979FVD2_HYAAZ</name>
<dbReference type="Proteomes" id="UP000694843">
    <property type="component" value="Unplaced"/>
</dbReference>
<evidence type="ECO:0000313" key="3">
    <source>
        <dbReference type="RefSeq" id="XP_047741203.1"/>
    </source>
</evidence>
<proteinExistence type="predicted"/>
<evidence type="ECO:0000313" key="2">
    <source>
        <dbReference type="Proteomes" id="UP000694843"/>
    </source>
</evidence>
<gene>
    <name evidence="3" type="primary">LOC125179424</name>
</gene>
<feature type="compositionally biased region" description="Basic and acidic residues" evidence="1">
    <location>
        <begin position="60"/>
        <end position="76"/>
    </location>
</feature>
<organism evidence="2 3">
    <name type="scientific">Hyalella azteca</name>
    <name type="common">Amphipod</name>
    <dbReference type="NCBI Taxonomy" id="294128"/>
    <lineage>
        <taxon>Eukaryota</taxon>
        <taxon>Metazoa</taxon>
        <taxon>Ecdysozoa</taxon>
        <taxon>Arthropoda</taxon>
        <taxon>Crustacea</taxon>
        <taxon>Multicrustacea</taxon>
        <taxon>Malacostraca</taxon>
        <taxon>Eumalacostraca</taxon>
        <taxon>Peracarida</taxon>
        <taxon>Amphipoda</taxon>
        <taxon>Senticaudata</taxon>
        <taxon>Talitrida</taxon>
        <taxon>Talitroidea</taxon>
        <taxon>Hyalellidae</taxon>
        <taxon>Hyalella</taxon>
    </lineage>
</organism>
<keyword evidence="2" id="KW-1185">Reference proteome</keyword>
<evidence type="ECO:0000256" key="1">
    <source>
        <dbReference type="SAM" id="MobiDB-lite"/>
    </source>
</evidence>
<feature type="region of interest" description="Disordered" evidence="1">
    <location>
        <begin position="16"/>
        <end position="39"/>
    </location>
</feature>
<feature type="compositionally biased region" description="Basic and acidic residues" evidence="1">
    <location>
        <begin position="119"/>
        <end position="148"/>
    </location>
</feature>
<dbReference type="KEGG" id="hazt:125179424"/>
<accession>A0A979FVD2</accession>